<reference evidence="6" key="1">
    <citation type="submission" date="2023-06" db="EMBL/GenBank/DDBJ databases">
        <title>Phylogenetic Diversity of Rhizobium strains.</title>
        <authorList>
            <person name="Moura F.T."/>
            <person name="Helene L.C.F."/>
            <person name="Hungria M."/>
        </authorList>
    </citation>
    <scope>NUCLEOTIDE SEQUENCE</scope>
    <source>
        <strain evidence="6">CCGE526</strain>
    </source>
</reference>
<feature type="domain" description="Tyr recombinase" evidence="5">
    <location>
        <begin position="349"/>
        <end position="562"/>
    </location>
</feature>
<evidence type="ECO:0000259" key="5">
    <source>
        <dbReference type="PROSITE" id="PS51898"/>
    </source>
</evidence>
<evidence type="ECO:0000256" key="2">
    <source>
        <dbReference type="ARBA" id="ARBA00022908"/>
    </source>
</evidence>
<dbReference type="PANTHER" id="PTHR30349">
    <property type="entry name" value="PHAGE INTEGRASE-RELATED"/>
    <property type="match status" value="1"/>
</dbReference>
<dbReference type="InterPro" id="IPR046668">
    <property type="entry name" value="DUF6538"/>
</dbReference>
<evidence type="ECO:0000256" key="3">
    <source>
        <dbReference type="ARBA" id="ARBA00023125"/>
    </source>
</evidence>
<keyword evidence="7" id="KW-1185">Reference proteome</keyword>
<dbReference type="EMBL" id="JARFYM010000006">
    <property type="protein sequence ID" value="MDL2399439.1"/>
    <property type="molecule type" value="Genomic_DNA"/>
</dbReference>
<organism evidence="6 7">
    <name type="scientific">Rhizobium mayense</name>
    <dbReference type="NCBI Taxonomy" id="1312184"/>
    <lineage>
        <taxon>Bacteria</taxon>
        <taxon>Pseudomonadati</taxon>
        <taxon>Pseudomonadota</taxon>
        <taxon>Alphaproteobacteria</taxon>
        <taxon>Hyphomicrobiales</taxon>
        <taxon>Rhizobiaceae</taxon>
        <taxon>Rhizobium/Agrobacterium group</taxon>
        <taxon>Rhizobium</taxon>
    </lineage>
</organism>
<dbReference type="SUPFAM" id="SSF56349">
    <property type="entry name" value="DNA breaking-rejoining enzymes"/>
    <property type="match status" value="1"/>
</dbReference>
<evidence type="ECO:0000313" key="6">
    <source>
        <dbReference type="EMBL" id="MDL2399439.1"/>
    </source>
</evidence>
<protein>
    <submittedName>
        <fullName evidence="6">Tyrosine-type recombinase/integrase</fullName>
    </submittedName>
</protein>
<evidence type="ECO:0000256" key="1">
    <source>
        <dbReference type="ARBA" id="ARBA00008857"/>
    </source>
</evidence>
<keyword evidence="4" id="KW-0233">DNA recombination</keyword>
<dbReference type="InterPro" id="IPR050090">
    <property type="entry name" value="Tyrosine_recombinase_XerCD"/>
</dbReference>
<dbReference type="Pfam" id="PF20172">
    <property type="entry name" value="DUF6538"/>
    <property type="match status" value="1"/>
</dbReference>
<accession>A0ABT7JWY1</accession>
<name>A0ABT7JWY1_9HYPH</name>
<dbReference type="Gene3D" id="1.10.443.10">
    <property type="entry name" value="Intergrase catalytic core"/>
    <property type="match status" value="1"/>
</dbReference>
<comment type="similarity">
    <text evidence="1">Belongs to the 'phage' integrase family.</text>
</comment>
<dbReference type="Gene3D" id="1.10.150.130">
    <property type="match status" value="1"/>
</dbReference>
<dbReference type="Proteomes" id="UP001172645">
    <property type="component" value="Unassembled WGS sequence"/>
</dbReference>
<dbReference type="CDD" id="cd01184">
    <property type="entry name" value="INT_C_like_1"/>
    <property type="match status" value="1"/>
</dbReference>
<gene>
    <name evidence="6" type="ORF">PY649_11080</name>
</gene>
<dbReference type="PANTHER" id="PTHR30349:SF41">
    <property type="entry name" value="INTEGRASE_RECOMBINASE PROTEIN MJ0367-RELATED"/>
    <property type="match status" value="1"/>
</dbReference>
<proteinExistence type="inferred from homology"/>
<keyword evidence="3" id="KW-0238">DNA-binding</keyword>
<sequence length="584" mass="66489">MARPIKRGSIYWLRKKVPDDLRPVIGKREEKFSLKTRDPAEAKVLFAKAAAEIEERWSRLRQGPITLTHKQVWGIAGDISRAWVSRFEDEPDKDEAIGMSLQLARIFEPAKTTVKTGGDPALVAKMLEAMNERTFGWLDAKIAAHLKEMGLLVDAQSLEKLRAATGKSLYQAKDQIWKFRKGDYSPNPIIDAYPSFEKYPEVPSETALPSSGVMLSTAISAWVKEKTRKDGDWVESSAESNELWARRFLELVSDKPLGEYKKADARKFKEAIMSLPPNFLQKEEFKKLDFLEAVEKAKSTDVDKMSNRNVNKILGFVRAFWNWAEAQYDDVPANPFNKMNLRLAMKARDERDPFTTSQLQKIFDAPLFTGCKSEKSYLTAGDYVPSDQGIYWVPLIGLFTGARSGEVIQLLCDDVRHENGILFFDIRDDGERSKADLKQGLKTDASVRTIPVHKTLKKLGFAEFVERQRKKGKRLFPDFPKAADGYYSTAYSPRFKRFLVDIGAKTDRNSFHSFRHSFEDCCRNSRIPIEFINALQGHSDGGMADRYGTGMVRVRLLKEEMDKLIYEGLDFSRLIAARKDLVAS</sequence>
<dbReference type="InterPro" id="IPR011010">
    <property type="entry name" value="DNA_brk_join_enz"/>
</dbReference>
<evidence type="ECO:0000313" key="7">
    <source>
        <dbReference type="Proteomes" id="UP001172645"/>
    </source>
</evidence>
<dbReference type="RefSeq" id="WP_285868398.1">
    <property type="nucleotide sequence ID" value="NZ_JARFYM010000006.1"/>
</dbReference>
<dbReference type="InterPro" id="IPR002104">
    <property type="entry name" value="Integrase_catalytic"/>
</dbReference>
<dbReference type="InterPro" id="IPR013762">
    <property type="entry name" value="Integrase-like_cat_sf"/>
</dbReference>
<dbReference type="Pfam" id="PF00589">
    <property type="entry name" value="Phage_integrase"/>
    <property type="match status" value="1"/>
</dbReference>
<keyword evidence="2" id="KW-0229">DNA integration</keyword>
<dbReference type="PROSITE" id="PS51898">
    <property type="entry name" value="TYR_RECOMBINASE"/>
    <property type="match status" value="1"/>
</dbReference>
<evidence type="ECO:0000256" key="4">
    <source>
        <dbReference type="ARBA" id="ARBA00023172"/>
    </source>
</evidence>
<dbReference type="InterPro" id="IPR010998">
    <property type="entry name" value="Integrase_recombinase_N"/>
</dbReference>
<comment type="caution">
    <text evidence="6">The sequence shown here is derived from an EMBL/GenBank/DDBJ whole genome shotgun (WGS) entry which is preliminary data.</text>
</comment>